<organism evidence="2 3">
    <name type="scientific">Dendryphion nanum</name>
    <dbReference type="NCBI Taxonomy" id="256645"/>
    <lineage>
        <taxon>Eukaryota</taxon>
        <taxon>Fungi</taxon>
        <taxon>Dikarya</taxon>
        <taxon>Ascomycota</taxon>
        <taxon>Pezizomycotina</taxon>
        <taxon>Dothideomycetes</taxon>
        <taxon>Pleosporomycetidae</taxon>
        <taxon>Pleosporales</taxon>
        <taxon>Torulaceae</taxon>
        <taxon>Dendryphion</taxon>
    </lineage>
</organism>
<dbReference type="EMBL" id="JAGMWT010000013">
    <property type="protein sequence ID" value="KAH7117584.1"/>
    <property type="molecule type" value="Genomic_DNA"/>
</dbReference>
<feature type="region of interest" description="Disordered" evidence="1">
    <location>
        <begin position="1"/>
        <end position="182"/>
    </location>
</feature>
<proteinExistence type="predicted"/>
<protein>
    <submittedName>
        <fullName evidence="2">Uncharacterized protein</fullName>
    </submittedName>
</protein>
<reference evidence="2" key="1">
    <citation type="journal article" date="2021" name="Nat. Commun.">
        <title>Genetic determinants of endophytism in the Arabidopsis root mycobiome.</title>
        <authorList>
            <person name="Mesny F."/>
            <person name="Miyauchi S."/>
            <person name="Thiergart T."/>
            <person name="Pickel B."/>
            <person name="Atanasova L."/>
            <person name="Karlsson M."/>
            <person name="Huettel B."/>
            <person name="Barry K.W."/>
            <person name="Haridas S."/>
            <person name="Chen C."/>
            <person name="Bauer D."/>
            <person name="Andreopoulos W."/>
            <person name="Pangilinan J."/>
            <person name="LaButti K."/>
            <person name="Riley R."/>
            <person name="Lipzen A."/>
            <person name="Clum A."/>
            <person name="Drula E."/>
            <person name="Henrissat B."/>
            <person name="Kohler A."/>
            <person name="Grigoriev I.V."/>
            <person name="Martin F.M."/>
            <person name="Hacquard S."/>
        </authorList>
    </citation>
    <scope>NUCLEOTIDE SEQUENCE</scope>
    <source>
        <strain evidence="2">MPI-CAGE-CH-0243</strain>
    </source>
</reference>
<dbReference type="AlphaFoldDB" id="A0A9P9DEQ0"/>
<dbReference type="PANTHER" id="PTHR37540:SF5">
    <property type="entry name" value="TRANSCRIPTION FACTOR DOMAIN-CONTAINING PROTEIN"/>
    <property type="match status" value="1"/>
</dbReference>
<evidence type="ECO:0000313" key="2">
    <source>
        <dbReference type="EMBL" id="KAH7117584.1"/>
    </source>
</evidence>
<feature type="compositionally biased region" description="Polar residues" evidence="1">
    <location>
        <begin position="117"/>
        <end position="127"/>
    </location>
</feature>
<feature type="compositionally biased region" description="Low complexity" evidence="1">
    <location>
        <begin position="1"/>
        <end position="23"/>
    </location>
</feature>
<feature type="compositionally biased region" description="Polar residues" evidence="1">
    <location>
        <begin position="29"/>
        <end position="42"/>
    </location>
</feature>
<name>A0A9P9DEQ0_9PLEO</name>
<evidence type="ECO:0000256" key="1">
    <source>
        <dbReference type="SAM" id="MobiDB-lite"/>
    </source>
</evidence>
<dbReference type="OrthoDB" id="415825at2759"/>
<evidence type="ECO:0000313" key="3">
    <source>
        <dbReference type="Proteomes" id="UP000700596"/>
    </source>
</evidence>
<gene>
    <name evidence="2" type="ORF">B0J11DRAFT_88190</name>
</gene>
<dbReference type="Proteomes" id="UP000700596">
    <property type="component" value="Unassembled WGS sequence"/>
</dbReference>
<sequence length="644" mass="71420">MENADSQAGAGQRSASSSTSPPANVHSDLLSNIPASASSIPKANTRVRRRQKRDGPPQLQFLTATDPSQFKDENAKRSVRSQAMIQYRYKADQQRRTDPKEKGKGKGKQPVVGLERGTSTTTKFPRSNSHEKIALEPSTFPDEDDDDSLEPSHPSRYLRALALLPPNPNAPRVTDYEQTPSNEEKNMQELLRQLSSKIGNGVDPFLVLPQFDNPELHSLYLVSKCHRGFTSRATMLTWIPSMLSHPHLILSATGLASSWLDMHDGISGDSRRTVLIKAEVISWINLRLRNPTQQFEDNTLVVILHLLAGEMWSANEETLRIHEMGVARLIAHRGGLGSLGGYGVMAAIAASCCFHTDIICETPMLPVFKSFHLPTFLPLNPDTVMPESPMFCPRNKFFTLVRDKRCSPRTYELLCDLRDLTDIFLGFHKSYDVTSAPDIDEGYSGGDDGYSGGGLTPQEYDTKIAKIRARLARYPSIQSPGSAMANDWIYESCRIAAIIYASSIIMRVPFSFVSEPGRAVLLSDSNAAIGIPDPLASRRLSDALYEALERSGTADIWGDMCGVLYFVTLVGGAAARSPSTTQPPSPEYRGRSNAMWARRCLIMFATRTMIILIFQYPHAVINAQQKLMKVQELVSTYIPIRTRL</sequence>
<dbReference type="PANTHER" id="PTHR37540">
    <property type="entry name" value="TRANSCRIPTION FACTOR (ACR-2), PUTATIVE-RELATED-RELATED"/>
    <property type="match status" value="1"/>
</dbReference>
<keyword evidence="3" id="KW-1185">Reference proteome</keyword>
<feature type="compositionally biased region" description="Low complexity" evidence="1">
    <location>
        <begin position="151"/>
        <end position="164"/>
    </location>
</feature>
<feature type="compositionally biased region" description="Basic and acidic residues" evidence="1">
    <location>
        <begin position="89"/>
        <end position="104"/>
    </location>
</feature>
<accession>A0A9P9DEQ0</accession>
<comment type="caution">
    <text evidence="2">The sequence shown here is derived from an EMBL/GenBank/DDBJ whole genome shotgun (WGS) entry which is preliminary data.</text>
</comment>